<sequence length="55" mass="6361">MPAHRGDVTTCPCRRCKQTRGIGDGLLAQSEAVKFILYLKFLKWVVKRDRKQGKR</sequence>
<gene>
    <name evidence="1" type="ORF">LCGC14_1911120</name>
</gene>
<dbReference type="EMBL" id="LAZR01020188">
    <property type="protein sequence ID" value="KKL89789.1"/>
    <property type="molecule type" value="Genomic_DNA"/>
</dbReference>
<proteinExistence type="predicted"/>
<comment type="caution">
    <text evidence="1">The sequence shown here is derived from an EMBL/GenBank/DDBJ whole genome shotgun (WGS) entry which is preliminary data.</text>
</comment>
<evidence type="ECO:0000313" key="1">
    <source>
        <dbReference type="EMBL" id="KKL89789.1"/>
    </source>
</evidence>
<name>A0A0F9FTM8_9ZZZZ</name>
<accession>A0A0F9FTM8</accession>
<protein>
    <submittedName>
        <fullName evidence="1">Uncharacterized protein</fullName>
    </submittedName>
</protein>
<dbReference type="AlphaFoldDB" id="A0A0F9FTM8"/>
<reference evidence="1" key="1">
    <citation type="journal article" date="2015" name="Nature">
        <title>Complex archaea that bridge the gap between prokaryotes and eukaryotes.</title>
        <authorList>
            <person name="Spang A."/>
            <person name="Saw J.H."/>
            <person name="Jorgensen S.L."/>
            <person name="Zaremba-Niedzwiedzka K."/>
            <person name="Martijn J."/>
            <person name="Lind A.E."/>
            <person name="van Eijk R."/>
            <person name="Schleper C."/>
            <person name="Guy L."/>
            <person name="Ettema T.J."/>
        </authorList>
    </citation>
    <scope>NUCLEOTIDE SEQUENCE</scope>
</reference>
<organism evidence="1">
    <name type="scientific">marine sediment metagenome</name>
    <dbReference type="NCBI Taxonomy" id="412755"/>
    <lineage>
        <taxon>unclassified sequences</taxon>
        <taxon>metagenomes</taxon>
        <taxon>ecological metagenomes</taxon>
    </lineage>
</organism>